<sequence length="233" mass="26209">KVLLLMNGYTFYSDTDTEVIVNLLDYYYKKSENMIASIEDVMNSLEGTFGVCFYHINHRSKLFCFKQGSPIMISINEGFAMVSSEISGFNGLTSKYFSLDNDDYCVIEIAEEEISLVSGNVYSSLEISKTMDTNEKGEFEHWTLKEIYEQPIALQRAINNGARLQGDYNSKLGGLETYAGSFSDITNCLIIGCGTSHFAANIGVDYFRRLTAFDRVLSIDGCEFVEDDLPRSE</sequence>
<feature type="non-terminal residue" evidence="7">
    <location>
        <position position="1"/>
    </location>
</feature>
<dbReference type="Gene3D" id="3.60.20.10">
    <property type="entry name" value="Glutamine Phosphoribosylpyrophosphate, subunit 1, domain 1"/>
    <property type="match status" value="1"/>
</dbReference>
<dbReference type="EMBL" id="BART01033257">
    <property type="protein sequence ID" value="GAH18082.1"/>
    <property type="molecule type" value="Genomic_DNA"/>
</dbReference>
<dbReference type="SUPFAM" id="SSF56235">
    <property type="entry name" value="N-terminal nucleophile aminohydrolases (Ntn hydrolases)"/>
    <property type="match status" value="1"/>
</dbReference>
<protein>
    <recommendedName>
        <fullName evidence="2">glutamine--fructose-6-phosphate transaminase (isomerizing)</fullName>
        <ecNumber evidence="2">2.6.1.16</ecNumber>
    </recommendedName>
</protein>
<evidence type="ECO:0000256" key="4">
    <source>
        <dbReference type="ARBA" id="ARBA00022679"/>
    </source>
</evidence>
<keyword evidence="4" id="KW-0808">Transferase</keyword>
<dbReference type="InterPro" id="IPR017932">
    <property type="entry name" value="GATase_2_dom"/>
</dbReference>
<feature type="domain" description="Glutamine amidotransferase type-2" evidence="6">
    <location>
        <begin position="1"/>
        <end position="110"/>
    </location>
</feature>
<dbReference type="GO" id="GO:0097367">
    <property type="term" value="F:carbohydrate derivative binding"/>
    <property type="evidence" value="ECO:0007669"/>
    <property type="project" value="InterPro"/>
</dbReference>
<organism evidence="7">
    <name type="scientific">marine sediment metagenome</name>
    <dbReference type="NCBI Taxonomy" id="412755"/>
    <lineage>
        <taxon>unclassified sequences</taxon>
        <taxon>metagenomes</taxon>
        <taxon>ecological metagenomes</taxon>
    </lineage>
</organism>
<dbReference type="PANTHER" id="PTHR10937">
    <property type="entry name" value="GLUCOSAMINE--FRUCTOSE-6-PHOSPHATE AMINOTRANSFERASE, ISOMERIZING"/>
    <property type="match status" value="1"/>
</dbReference>
<evidence type="ECO:0000256" key="5">
    <source>
        <dbReference type="ARBA" id="ARBA00022962"/>
    </source>
</evidence>
<dbReference type="InterPro" id="IPR029055">
    <property type="entry name" value="Ntn_hydrolases_N"/>
</dbReference>
<evidence type="ECO:0000256" key="1">
    <source>
        <dbReference type="ARBA" id="ARBA00001031"/>
    </source>
</evidence>
<dbReference type="EC" id="2.6.1.16" evidence="2"/>
<evidence type="ECO:0000256" key="2">
    <source>
        <dbReference type="ARBA" id="ARBA00012916"/>
    </source>
</evidence>
<keyword evidence="5" id="KW-0315">Glutamine amidotransferase</keyword>
<keyword evidence="3" id="KW-0032">Aminotransferase</keyword>
<name>X1DD08_9ZZZZ</name>
<dbReference type="Pfam" id="PF13537">
    <property type="entry name" value="GATase_7"/>
    <property type="match status" value="1"/>
</dbReference>
<dbReference type="PROSITE" id="PS51278">
    <property type="entry name" value="GATASE_TYPE_2"/>
    <property type="match status" value="1"/>
</dbReference>
<dbReference type="GO" id="GO:0006487">
    <property type="term" value="P:protein N-linked glycosylation"/>
    <property type="evidence" value="ECO:0007669"/>
    <property type="project" value="TreeGrafter"/>
</dbReference>
<comment type="catalytic activity">
    <reaction evidence="1">
        <text>D-fructose 6-phosphate + L-glutamine = D-glucosamine 6-phosphate + L-glutamate</text>
        <dbReference type="Rhea" id="RHEA:13237"/>
        <dbReference type="ChEBI" id="CHEBI:29985"/>
        <dbReference type="ChEBI" id="CHEBI:58359"/>
        <dbReference type="ChEBI" id="CHEBI:58725"/>
        <dbReference type="ChEBI" id="CHEBI:61527"/>
        <dbReference type="EC" id="2.6.1.16"/>
    </reaction>
</comment>
<dbReference type="PANTHER" id="PTHR10937:SF0">
    <property type="entry name" value="GLUTAMINE--FRUCTOSE-6-PHOSPHATE TRANSAMINASE (ISOMERIZING)"/>
    <property type="match status" value="1"/>
</dbReference>
<evidence type="ECO:0000256" key="3">
    <source>
        <dbReference type="ARBA" id="ARBA00022576"/>
    </source>
</evidence>
<reference evidence="7" key="1">
    <citation type="journal article" date="2014" name="Front. Microbiol.">
        <title>High frequency of phylogenetically diverse reductive dehalogenase-homologous genes in deep subseafloor sedimentary metagenomes.</title>
        <authorList>
            <person name="Kawai M."/>
            <person name="Futagami T."/>
            <person name="Toyoda A."/>
            <person name="Takaki Y."/>
            <person name="Nishi S."/>
            <person name="Hori S."/>
            <person name="Arai W."/>
            <person name="Tsubouchi T."/>
            <person name="Morono Y."/>
            <person name="Uchiyama I."/>
            <person name="Ito T."/>
            <person name="Fujiyama A."/>
            <person name="Inagaki F."/>
            <person name="Takami H."/>
        </authorList>
    </citation>
    <scope>NUCLEOTIDE SEQUENCE</scope>
    <source>
        <strain evidence="7">Expedition CK06-06</strain>
    </source>
</reference>
<comment type="caution">
    <text evidence="7">The sequence shown here is derived from an EMBL/GenBank/DDBJ whole genome shotgun (WGS) entry which is preliminary data.</text>
</comment>
<dbReference type="GO" id="GO:0004360">
    <property type="term" value="F:glutamine-fructose-6-phosphate transaminase (isomerizing) activity"/>
    <property type="evidence" value="ECO:0007669"/>
    <property type="project" value="UniProtKB-EC"/>
</dbReference>
<proteinExistence type="predicted"/>
<dbReference type="InterPro" id="IPR046348">
    <property type="entry name" value="SIS_dom_sf"/>
</dbReference>
<evidence type="ECO:0000313" key="7">
    <source>
        <dbReference type="EMBL" id="GAH18082.1"/>
    </source>
</evidence>
<dbReference type="Gene3D" id="3.40.50.10490">
    <property type="entry name" value="Glucose-6-phosphate isomerase like protein, domain 1"/>
    <property type="match status" value="1"/>
</dbReference>
<dbReference type="GO" id="GO:0006002">
    <property type="term" value="P:fructose 6-phosphate metabolic process"/>
    <property type="evidence" value="ECO:0007669"/>
    <property type="project" value="TreeGrafter"/>
</dbReference>
<evidence type="ECO:0000259" key="6">
    <source>
        <dbReference type="PROSITE" id="PS51278"/>
    </source>
</evidence>
<feature type="non-terminal residue" evidence="7">
    <location>
        <position position="233"/>
    </location>
</feature>
<dbReference type="AlphaFoldDB" id="X1DD08"/>
<dbReference type="GO" id="GO:0006047">
    <property type="term" value="P:UDP-N-acetylglucosamine metabolic process"/>
    <property type="evidence" value="ECO:0007669"/>
    <property type="project" value="TreeGrafter"/>
</dbReference>
<dbReference type="SUPFAM" id="SSF53697">
    <property type="entry name" value="SIS domain"/>
    <property type="match status" value="1"/>
</dbReference>
<gene>
    <name evidence="7" type="ORF">S01H4_57220</name>
</gene>
<accession>X1DD08</accession>